<feature type="domain" description="ARB-07466-like C-terminal" evidence="1">
    <location>
        <begin position="2"/>
        <end position="64"/>
    </location>
</feature>
<organism evidence="2 3">
    <name type="scientific">Nocardiopsis eucommiae</name>
    <dbReference type="NCBI Taxonomy" id="2831970"/>
    <lineage>
        <taxon>Bacteria</taxon>
        <taxon>Bacillati</taxon>
        <taxon>Actinomycetota</taxon>
        <taxon>Actinomycetes</taxon>
        <taxon>Streptosporangiales</taxon>
        <taxon>Nocardiopsidaceae</taxon>
        <taxon>Nocardiopsis</taxon>
    </lineage>
</organism>
<dbReference type="KEGG" id="nec:KGD82_27830"/>
<reference evidence="2" key="1">
    <citation type="submission" date="2021-05" db="EMBL/GenBank/DDBJ databases">
        <authorList>
            <person name="Kaiqin L."/>
            <person name="Jian G."/>
        </authorList>
    </citation>
    <scope>NUCLEOTIDE SEQUENCE</scope>
    <source>
        <strain evidence="2">HDS5</strain>
        <plasmid evidence="2">unnamed2</plasmid>
    </source>
</reference>
<dbReference type="InterPro" id="IPR058593">
    <property type="entry name" value="ARB_07466-like_C"/>
</dbReference>
<keyword evidence="2" id="KW-0614">Plasmid</keyword>
<evidence type="ECO:0000259" key="1">
    <source>
        <dbReference type="Pfam" id="PF26571"/>
    </source>
</evidence>
<sequence>MITNHEQLGIDYVIWRQSIWNPNWTECPASRVDRTDNWYNNVPDMPGGKWCGMEDRGDDTQNHHDHVHVSFTH</sequence>
<protein>
    <recommendedName>
        <fullName evidence="1">ARB-07466-like C-terminal domain-containing protein</fullName>
    </recommendedName>
</protein>
<proteinExistence type="predicted"/>
<geneLocation type="plasmid" evidence="2 3">
    <name>unnamed2</name>
</geneLocation>
<evidence type="ECO:0000313" key="2">
    <source>
        <dbReference type="EMBL" id="QVJ03492.1"/>
    </source>
</evidence>
<dbReference type="Proteomes" id="UP000682416">
    <property type="component" value="Plasmid unnamed2"/>
</dbReference>
<dbReference type="Pfam" id="PF26571">
    <property type="entry name" value="VldE"/>
    <property type="match status" value="1"/>
</dbReference>
<evidence type="ECO:0000313" key="3">
    <source>
        <dbReference type="Proteomes" id="UP000682416"/>
    </source>
</evidence>
<dbReference type="AlphaFoldDB" id="A0A975LDX8"/>
<name>A0A975LDX8_9ACTN</name>
<gene>
    <name evidence="2" type="ORF">KGD82_27830</name>
</gene>
<keyword evidence="3" id="KW-1185">Reference proteome</keyword>
<dbReference type="EMBL" id="CP074403">
    <property type="protein sequence ID" value="QVJ03492.1"/>
    <property type="molecule type" value="Genomic_DNA"/>
</dbReference>
<accession>A0A975LDX8</accession>